<dbReference type="PANTHER" id="PTHR11014:SF122">
    <property type="entry name" value="AMIDOHYDROLASE AMHX"/>
    <property type="match status" value="1"/>
</dbReference>
<reference evidence="3" key="1">
    <citation type="journal article" date="2014" name="Int. J. Syst. Evol. Microbiol.">
        <title>Complete genome sequence of Corynebacterium casei LMG S-19264T (=DSM 44701T), isolated from a smear-ripened cheese.</title>
        <authorList>
            <consortium name="US DOE Joint Genome Institute (JGI-PGF)"/>
            <person name="Walter F."/>
            <person name="Albersmeier A."/>
            <person name="Kalinowski J."/>
            <person name="Ruckert C."/>
        </authorList>
    </citation>
    <scope>NUCLEOTIDE SEQUENCE</scope>
    <source>
        <strain evidence="3">JCM 15325</strain>
    </source>
</reference>
<dbReference type="InterPro" id="IPR037484">
    <property type="entry name" value="AmhX-like"/>
</dbReference>
<evidence type="ECO:0000256" key="1">
    <source>
        <dbReference type="PIRSR" id="PIRSR005962-1"/>
    </source>
</evidence>
<dbReference type="Pfam" id="PF01546">
    <property type="entry name" value="Peptidase_M20"/>
    <property type="match status" value="1"/>
</dbReference>
<dbReference type="InterPro" id="IPR002933">
    <property type="entry name" value="Peptidase_M20"/>
</dbReference>
<dbReference type="AlphaFoldDB" id="A0A917S7G1"/>
<accession>A0A917S7G1</accession>
<dbReference type="SUPFAM" id="SSF53187">
    <property type="entry name" value="Zn-dependent exopeptidases"/>
    <property type="match status" value="1"/>
</dbReference>
<gene>
    <name evidence="3" type="primary">amhX</name>
    <name evidence="3" type="ORF">GCM10007968_24450</name>
</gene>
<organism evidence="3 4">
    <name type="scientific">Sporolactobacillus putidus</name>
    <dbReference type="NCBI Taxonomy" id="492735"/>
    <lineage>
        <taxon>Bacteria</taxon>
        <taxon>Bacillati</taxon>
        <taxon>Bacillota</taxon>
        <taxon>Bacilli</taxon>
        <taxon>Bacillales</taxon>
        <taxon>Sporolactobacillaceae</taxon>
        <taxon>Sporolactobacillus</taxon>
    </lineage>
</organism>
<dbReference type="Gene3D" id="3.40.630.10">
    <property type="entry name" value="Zn peptidases"/>
    <property type="match status" value="1"/>
</dbReference>
<dbReference type="Gene3D" id="3.30.70.360">
    <property type="match status" value="1"/>
</dbReference>
<dbReference type="PANTHER" id="PTHR11014">
    <property type="entry name" value="PEPTIDASE M20 FAMILY MEMBER"/>
    <property type="match status" value="1"/>
</dbReference>
<dbReference type="SUPFAM" id="SSF55031">
    <property type="entry name" value="Bacterial exopeptidase dimerisation domain"/>
    <property type="match status" value="1"/>
</dbReference>
<evidence type="ECO:0000313" key="3">
    <source>
        <dbReference type="EMBL" id="GGL59586.1"/>
    </source>
</evidence>
<dbReference type="Proteomes" id="UP000654670">
    <property type="component" value="Unassembled WGS sequence"/>
</dbReference>
<proteinExistence type="predicted"/>
<feature type="binding site" evidence="1">
    <location>
        <position position="97"/>
    </location>
    <ligand>
        <name>Mn(2+)</name>
        <dbReference type="ChEBI" id="CHEBI:29035"/>
        <label>2</label>
    </ligand>
</feature>
<evidence type="ECO:0000313" key="4">
    <source>
        <dbReference type="Proteomes" id="UP000654670"/>
    </source>
</evidence>
<feature type="binding site" evidence="1">
    <location>
        <position position="95"/>
    </location>
    <ligand>
        <name>Mn(2+)</name>
        <dbReference type="ChEBI" id="CHEBI:29035"/>
        <label>2</label>
    </ligand>
</feature>
<feature type="binding site" evidence="1">
    <location>
        <position position="349"/>
    </location>
    <ligand>
        <name>Mn(2+)</name>
        <dbReference type="ChEBI" id="CHEBI:29035"/>
        <label>2</label>
    </ligand>
</feature>
<dbReference type="GO" id="GO:0016787">
    <property type="term" value="F:hydrolase activity"/>
    <property type="evidence" value="ECO:0007669"/>
    <property type="project" value="InterPro"/>
</dbReference>
<keyword evidence="1" id="KW-0479">Metal-binding</keyword>
<sequence length="381" mass="41303">MTLSDIPHCDETIQEKIREIFDYLHTHAEISMKETATTEWIRNRLDALGCRTRTFTDCPGVIGEIGSGKPVVAIRADMDALWQEVGGTFRANHSCGHDAHMSMVLGVLMLLKKCRSMPEGTIRFVFQPGEETGEGARAMVARGVMNDADYLFGVHLRPNEEIPDGRAEPAILHGACKTISGVIRGEAAHAARPHLGKNAIEAATAIVEELGHIHINPMIPSTVKMTTLHSGTASNIIPGYAEFTLDVRAQTNEAMTELIEHVQRVIQSVADVFSVQIEIKISPGCTSALYHQEAIDIMADAITEVLGKTRLEAPHRSSGGDDFHQYALNLPNLKTTMLGLGCGLKPGLHHPQMTFNRDAMYSGSSILTAAVLRALGKGAGD</sequence>
<keyword evidence="4" id="KW-1185">Reference proteome</keyword>
<feature type="domain" description="Peptidase M20 dimerisation" evidence="2">
    <location>
        <begin position="181"/>
        <end position="270"/>
    </location>
</feature>
<dbReference type="NCBIfam" id="TIGR01891">
    <property type="entry name" value="amidohydrolases"/>
    <property type="match status" value="1"/>
</dbReference>
<feature type="binding site" evidence="1">
    <location>
        <position position="155"/>
    </location>
    <ligand>
        <name>Mn(2+)</name>
        <dbReference type="ChEBI" id="CHEBI:29035"/>
        <label>2</label>
    </ligand>
</feature>
<dbReference type="InterPro" id="IPR017439">
    <property type="entry name" value="Amidohydrolase"/>
</dbReference>
<evidence type="ECO:0000259" key="2">
    <source>
        <dbReference type="Pfam" id="PF07687"/>
    </source>
</evidence>
<dbReference type="PIRSF" id="PIRSF005962">
    <property type="entry name" value="Pept_M20D_amidohydro"/>
    <property type="match status" value="1"/>
</dbReference>
<dbReference type="GO" id="GO:0046872">
    <property type="term" value="F:metal ion binding"/>
    <property type="evidence" value="ECO:0007669"/>
    <property type="project" value="UniProtKB-KW"/>
</dbReference>
<dbReference type="EMBL" id="BMOK01000011">
    <property type="protein sequence ID" value="GGL59586.1"/>
    <property type="molecule type" value="Genomic_DNA"/>
</dbReference>
<dbReference type="InterPro" id="IPR036264">
    <property type="entry name" value="Bact_exopeptidase_dim_dom"/>
</dbReference>
<dbReference type="Pfam" id="PF07687">
    <property type="entry name" value="M20_dimer"/>
    <property type="match status" value="1"/>
</dbReference>
<keyword evidence="1" id="KW-0464">Manganese</keyword>
<dbReference type="CDD" id="cd08018">
    <property type="entry name" value="M20_Acy1_amhX-like"/>
    <property type="match status" value="1"/>
</dbReference>
<comment type="caution">
    <text evidence="3">The sequence shown here is derived from an EMBL/GenBank/DDBJ whole genome shotgun (WGS) entry which is preliminary data.</text>
</comment>
<comment type="cofactor">
    <cofactor evidence="1">
        <name>Mn(2+)</name>
        <dbReference type="ChEBI" id="CHEBI:29035"/>
    </cofactor>
    <text evidence="1">The Mn(2+) ion enhances activity.</text>
</comment>
<name>A0A917S7G1_9BACL</name>
<reference evidence="3" key="2">
    <citation type="submission" date="2020-09" db="EMBL/GenBank/DDBJ databases">
        <authorList>
            <person name="Sun Q."/>
            <person name="Ohkuma M."/>
        </authorList>
    </citation>
    <scope>NUCLEOTIDE SEQUENCE</scope>
    <source>
        <strain evidence="3">JCM 15325</strain>
    </source>
</reference>
<dbReference type="InterPro" id="IPR011650">
    <property type="entry name" value="Peptidase_M20_dimer"/>
</dbReference>
<protein>
    <submittedName>
        <fullName evidence="3">Amidohydrolase AmhX</fullName>
    </submittedName>
</protein>
<feature type="binding site" evidence="1">
    <location>
        <position position="131"/>
    </location>
    <ligand>
        <name>Mn(2+)</name>
        <dbReference type="ChEBI" id="CHEBI:29035"/>
        <label>2</label>
    </ligand>
</feature>